<evidence type="ECO:0000256" key="2">
    <source>
        <dbReference type="PROSITE-ProRule" id="PRU00284"/>
    </source>
</evidence>
<dbReference type="InterPro" id="IPR004089">
    <property type="entry name" value="MCPsignal_dom"/>
</dbReference>
<feature type="domain" description="Methyl-accepting transducer" evidence="4">
    <location>
        <begin position="83"/>
        <end position="302"/>
    </location>
</feature>
<proteinExistence type="predicted"/>
<dbReference type="PROSITE" id="PS50111">
    <property type="entry name" value="CHEMOTAXIS_TRANSDUC_2"/>
    <property type="match status" value="1"/>
</dbReference>
<keyword evidence="1 2" id="KW-0807">Transducer</keyword>
<evidence type="ECO:0000256" key="1">
    <source>
        <dbReference type="ARBA" id="ARBA00023224"/>
    </source>
</evidence>
<dbReference type="Pfam" id="PF13682">
    <property type="entry name" value="CZB"/>
    <property type="match status" value="1"/>
</dbReference>
<feature type="coiled-coil region" evidence="3">
    <location>
        <begin position="207"/>
        <end position="241"/>
    </location>
</feature>
<evidence type="ECO:0000313" key="5">
    <source>
        <dbReference type="EMBL" id="MBU5484811.1"/>
    </source>
</evidence>
<protein>
    <submittedName>
        <fullName evidence="5">CZB domain-containing protein</fullName>
    </submittedName>
</protein>
<keyword evidence="6" id="KW-1185">Reference proteome</keyword>
<dbReference type="PANTHER" id="PTHR32089">
    <property type="entry name" value="METHYL-ACCEPTING CHEMOTAXIS PROTEIN MCPB"/>
    <property type="match status" value="1"/>
</dbReference>
<evidence type="ECO:0000256" key="3">
    <source>
        <dbReference type="SAM" id="Coils"/>
    </source>
</evidence>
<dbReference type="Pfam" id="PF00015">
    <property type="entry name" value="MCPsignal"/>
    <property type="match status" value="1"/>
</dbReference>
<dbReference type="InterPro" id="IPR025991">
    <property type="entry name" value="Chemoreceptor_zinc-bind_dom"/>
</dbReference>
<dbReference type="RefSeq" id="WP_216439287.1">
    <property type="nucleotide sequence ID" value="NZ_JAHLQF010000002.1"/>
</dbReference>
<dbReference type="PANTHER" id="PTHR32089:SF112">
    <property type="entry name" value="LYSOZYME-LIKE PROTEIN-RELATED"/>
    <property type="match status" value="1"/>
</dbReference>
<evidence type="ECO:0000313" key="6">
    <source>
        <dbReference type="Proteomes" id="UP000726170"/>
    </source>
</evidence>
<dbReference type="Proteomes" id="UP000726170">
    <property type="component" value="Unassembled WGS sequence"/>
</dbReference>
<keyword evidence="3" id="KW-0175">Coiled coil</keyword>
<dbReference type="CDD" id="cd11386">
    <property type="entry name" value="MCP_signal"/>
    <property type="match status" value="1"/>
</dbReference>
<comment type="caution">
    <text evidence="5">The sequence shown here is derived from an EMBL/GenBank/DDBJ whole genome shotgun (WGS) entry which is preliminary data.</text>
</comment>
<gene>
    <name evidence="5" type="ORF">KQI86_10735</name>
</gene>
<sequence>MVFSKKKNKKDYDVDKDLEIIKNNINELIKGNLIKIDEAQVKDKELLKLWNKLVDKTYDEKNHNVNLVNDVLNSVIKMEYIGDMVDNANNQNNSIKDVNDNSEELTLSIHEMAKFAEKISMKTENAINAVDEGVNSIRTSYTYMIESLKNNKTIEDNMNMVIQRTADIEKIIDIVKGIADQTNLLALNAAIEAARAGEAGKGFAVVAQEVRKLAEDTKESVNSIQNNIGELKSDIEVLVNDINSTSSNASLEEDLLNNSISTIENIKKVVEEINVEMNQISASREEQLTSTEELNEHINLIAKEANELLLQFNKAGRDIYDLSIATDNGRKILLSNGGCLEDKDMIELYKTDHLLWKWKVYNMMLGYEKLDENIVADYKICNLGRWYYSVKNEKLLKNKDFIEIEKYHKELHSIAKEVIAFCKKGDMRDAKLGIKDMESCSSTMLSYMDKVKSFLNENNG</sequence>
<evidence type="ECO:0000259" key="4">
    <source>
        <dbReference type="PROSITE" id="PS50111"/>
    </source>
</evidence>
<reference evidence="5 6" key="1">
    <citation type="submission" date="2021-06" db="EMBL/GenBank/DDBJ databases">
        <authorList>
            <person name="Sun Q."/>
            <person name="Li D."/>
        </authorList>
    </citation>
    <scope>NUCLEOTIDE SEQUENCE [LARGE SCALE GENOMIC DNA]</scope>
    <source>
        <strain evidence="5 6">MSJ-11</strain>
    </source>
</reference>
<dbReference type="EMBL" id="JAHLQF010000002">
    <property type="protein sequence ID" value="MBU5484811.1"/>
    <property type="molecule type" value="Genomic_DNA"/>
</dbReference>
<organism evidence="5 6">
    <name type="scientific">Clostridium mobile</name>
    <dbReference type="NCBI Taxonomy" id="2841512"/>
    <lineage>
        <taxon>Bacteria</taxon>
        <taxon>Bacillati</taxon>
        <taxon>Bacillota</taxon>
        <taxon>Clostridia</taxon>
        <taxon>Eubacteriales</taxon>
        <taxon>Clostridiaceae</taxon>
        <taxon>Clostridium</taxon>
    </lineage>
</organism>
<accession>A0ABS6EJF8</accession>
<name>A0ABS6EJF8_9CLOT</name>
<dbReference type="SMART" id="SM00283">
    <property type="entry name" value="MA"/>
    <property type="match status" value="1"/>
</dbReference>